<keyword evidence="4" id="KW-1185">Reference proteome</keyword>
<feature type="domain" description="VanZ-like" evidence="2">
    <location>
        <begin position="13"/>
        <end position="155"/>
    </location>
</feature>
<evidence type="ECO:0000256" key="1">
    <source>
        <dbReference type="SAM" id="Phobius"/>
    </source>
</evidence>
<dbReference type="InterPro" id="IPR006976">
    <property type="entry name" value="VanZ-like"/>
</dbReference>
<dbReference type="NCBIfam" id="NF037970">
    <property type="entry name" value="vanZ_1"/>
    <property type="match status" value="1"/>
</dbReference>
<feature type="transmembrane region" description="Helical" evidence="1">
    <location>
        <begin position="7"/>
        <end position="23"/>
    </location>
</feature>
<dbReference type="Proteomes" id="UP000823201">
    <property type="component" value="Unassembled WGS sequence"/>
</dbReference>
<protein>
    <submittedName>
        <fullName evidence="3">VanZ family protein</fullName>
    </submittedName>
</protein>
<evidence type="ECO:0000259" key="2">
    <source>
        <dbReference type="Pfam" id="PF04892"/>
    </source>
</evidence>
<reference evidence="3 4" key="1">
    <citation type="submission" date="2021-01" db="EMBL/GenBank/DDBJ databases">
        <title>Genomic Encyclopedia of Type Strains, Phase IV (KMG-IV): sequencing the most valuable type-strain genomes for metagenomic binning, comparative biology and taxonomic classification.</title>
        <authorList>
            <person name="Goeker M."/>
        </authorList>
    </citation>
    <scope>NUCLEOTIDE SEQUENCE [LARGE SCALE GENOMIC DNA]</scope>
    <source>
        <strain evidence="3 4">DSM 100968</strain>
    </source>
</reference>
<comment type="caution">
    <text evidence="3">The sequence shown here is derived from an EMBL/GenBank/DDBJ whole genome shotgun (WGS) entry which is preliminary data.</text>
</comment>
<evidence type="ECO:0000313" key="3">
    <source>
        <dbReference type="EMBL" id="MBM7658640.1"/>
    </source>
</evidence>
<feature type="transmembrane region" description="Helical" evidence="1">
    <location>
        <begin position="103"/>
        <end position="119"/>
    </location>
</feature>
<sequence length="179" mass="20865">MLRNKRAFWFWTIMIVGMLAIIYKGSATPYSQQDIQPFLKAHLLWTSETFPHISFNYGGEWITSTDPYAFFEFVVRKASHISEYFLLTFMLINLFMTTVMPRGLCYLSGPAIAFCYAVFDEWHQTFVAGRTGHLIDACTFDLTGMILAMLVIFLLDVYYRFFYTSSKPDFYAHDRAMHG</sequence>
<proteinExistence type="predicted"/>
<keyword evidence="1" id="KW-1133">Transmembrane helix</keyword>
<dbReference type="EMBL" id="JAFBEV010000020">
    <property type="protein sequence ID" value="MBM7658640.1"/>
    <property type="molecule type" value="Genomic_DNA"/>
</dbReference>
<organism evidence="3 4">
    <name type="scientific">Sporolactobacillus spathodeae</name>
    <dbReference type="NCBI Taxonomy" id="1465502"/>
    <lineage>
        <taxon>Bacteria</taxon>
        <taxon>Bacillati</taxon>
        <taxon>Bacillota</taxon>
        <taxon>Bacilli</taxon>
        <taxon>Bacillales</taxon>
        <taxon>Sporolactobacillaceae</taxon>
        <taxon>Sporolactobacillus</taxon>
    </lineage>
</organism>
<feature type="transmembrane region" description="Helical" evidence="1">
    <location>
        <begin position="139"/>
        <end position="159"/>
    </location>
</feature>
<dbReference type="Pfam" id="PF04892">
    <property type="entry name" value="VanZ"/>
    <property type="match status" value="1"/>
</dbReference>
<feature type="transmembrane region" description="Helical" evidence="1">
    <location>
        <begin position="78"/>
        <end position="96"/>
    </location>
</feature>
<gene>
    <name evidence="3" type="ORF">JOC27_002102</name>
</gene>
<keyword evidence="1" id="KW-0812">Transmembrane</keyword>
<name>A0ABS2QBD7_9BACL</name>
<evidence type="ECO:0000313" key="4">
    <source>
        <dbReference type="Proteomes" id="UP000823201"/>
    </source>
</evidence>
<accession>A0ABS2QBD7</accession>
<keyword evidence="1" id="KW-0472">Membrane</keyword>
<dbReference type="RefSeq" id="WP_205007192.1">
    <property type="nucleotide sequence ID" value="NZ_CBCRXA010000028.1"/>
</dbReference>